<feature type="region of interest" description="Disordered" evidence="4">
    <location>
        <begin position="13"/>
        <end position="37"/>
    </location>
</feature>
<evidence type="ECO:0000256" key="1">
    <source>
        <dbReference type="ARBA" id="ARBA00000885"/>
    </source>
</evidence>
<reference evidence="7" key="1">
    <citation type="submission" date="2017-02" db="UniProtKB">
        <authorList>
            <consortium name="WormBaseParasite"/>
        </authorList>
    </citation>
    <scope>IDENTIFICATION</scope>
</reference>
<evidence type="ECO:0000256" key="2">
    <source>
        <dbReference type="ARBA" id="ARBA00012485"/>
    </source>
</evidence>
<dbReference type="WBParaSite" id="HNAJ_0000176901-mRNA-1">
    <property type="protein sequence ID" value="HNAJ_0000176901-mRNA-1"/>
    <property type="gene ID" value="HNAJ_0000176901"/>
</dbReference>
<feature type="compositionally biased region" description="Polar residues" evidence="4">
    <location>
        <begin position="293"/>
        <end position="310"/>
    </location>
</feature>
<dbReference type="InterPro" id="IPR044611">
    <property type="entry name" value="E3A/B/C-like"/>
</dbReference>
<protein>
    <recommendedName>
        <fullName evidence="2">HECT-type E3 ubiquitin transferase</fullName>
        <ecNumber evidence="2">2.3.2.26</ecNumber>
    </recommendedName>
</protein>
<dbReference type="OrthoDB" id="8068875at2759"/>
<proteinExistence type="predicted"/>
<evidence type="ECO:0000313" key="6">
    <source>
        <dbReference type="Proteomes" id="UP000278807"/>
    </source>
</evidence>
<evidence type="ECO:0000256" key="3">
    <source>
        <dbReference type="ARBA" id="ARBA00022679"/>
    </source>
</evidence>
<dbReference type="AlphaFoldDB" id="A0A0R3T3Z9"/>
<name>A0A0R3T3Z9_RODNA</name>
<dbReference type="PANTHER" id="PTHR45700">
    <property type="entry name" value="UBIQUITIN-PROTEIN LIGASE E3C"/>
    <property type="match status" value="1"/>
</dbReference>
<feature type="region of interest" description="Disordered" evidence="4">
    <location>
        <begin position="293"/>
        <end position="319"/>
    </location>
</feature>
<keyword evidence="6" id="KW-1185">Reference proteome</keyword>
<dbReference type="Proteomes" id="UP000278807">
    <property type="component" value="Unassembled WGS sequence"/>
</dbReference>
<evidence type="ECO:0000313" key="7">
    <source>
        <dbReference type="WBParaSite" id="HNAJ_0000176901-mRNA-1"/>
    </source>
</evidence>
<dbReference type="GO" id="GO:0061630">
    <property type="term" value="F:ubiquitin protein ligase activity"/>
    <property type="evidence" value="ECO:0007669"/>
    <property type="project" value="UniProtKB-EC"/>
</dbReference>
<sequence>MFKEVKPDVKAFVEKQKREREQRKTDRDRQNATLRIQPANESDSTMLNLLLSFVLTMTNCNKWKILKDEKLKPGLKTITDSLTRYIVSQGLYPALKQLLLKGLALHIPVLTQLSLTAIFSLVLRPMILNDFSSESISLFVIHILSVPGFVLHINSLANETYDVIVQERLCSRVITFLYEKLPDPSLLSSFDGSYILCLIANLIQLSLLEVEVLVDLCEKFCIVLSKLLDVLGGYVGQKKSNLTCWHPILGWFSKPLDNFLQTSEPHVRNQLRLLWHGRMVRLLFADLYQQEGLDSSDPNSLTPSTSQSKTPRFRLTEQTDSERRAVEGLLPVNPPSFVSRHNGRGFSDRFGLSAFLRQLKGRTPSKRDEKTKYAHHWPRDNGSVKLEQLPNSIKAVCMLYCFTIGSLKEIRNDILAGLTLGDFLPRMWRLINCAGSVKDWAVLLTLPRAGWQLEPHSSHLLHLFASATSNLLM</sequence>
<keyword evidence="3" id="KW-0808">Transferase</keyword>
<comment type="catalytic activity">
    <reaction evidence="1">
        <text>S-ubiquitinyl-[E2 ubiquitin-conjugating enzyme]-L-cysteine + [acceptor protein]-L-lysine = [E2 ubiquitin-conjugating enzyme]-L-cysteine + N(6)-ubiquitinyl-[acceptor protein]-L-lysine.</text>
        <dbReference type="EC" id="2.3.2.26"/>
    </reaction>
</comment>
<dbReference type="EMBL" id="UZAE01000737">
    <property type="protein sequence ID" value="VDN97627.1"/>
    <property type="molecule type" value="Genomic_DNA"/>
</dbReference>
<organism evidence="7">
    <name type="scientific">Rodentolepis nana</name>
    <name type="common">Dwarf tapeworm</name>
    <name type="synonym">Hymenolepis nana</name>
    <dbReference type="NCBI Taxonomy" id="102285"/>
    <lineage>
        <taxon>Eukaryota</taxon>
        <taxon>Metazoa</taxon>
        <taxon>Spiralia</taxon>
        <taxon>Lophotrochozoa</taxon>
        <taxon>Platyhelminthes</taxon>
        <taxon>Cestoda</taxon>
        <taxon>Eucestoda</taxon>
        <taxon>Cyclophyllidea</taxon>
        <taxon>Hymenolepididae</taxon>
        <taxon>Rodentolepis</taxon>
    </lineage>
</organism>
<feature type="compositionally biased region" description="Basic and acidic residues" evidence="4">
    <location>
        <begin position="13"/>
        <end position="30"/>
    </location>
</feature>
<dbReference type="STRING" id="102285.A0A0R3T3Z9"/>
<reference evidence="5 6" key="2">
    <citation type="submission" date="2018-11" db="EMBL/GenBank/DDBJ databases">
        <authorList>
            <consortium name="Pathogen Informatics"/>
        </authorList>
    </citation>
    <scope>NUCLEOTIDE SEQUENCE [LARGE SCALE GENOMIC DNA]</scope>
</reference>
<dbReference type="PANTHER" id="PTHR45700:SF3">
    <property type="entry name" value="UBIQUITIN-PROTEIN LIGASE E3B"/>
    <property type="match status" value="1"/>
</dbReference>
<accession>A0A0R3T3Z9</accession>
<gene>
    <name evidence="5" type="ORF">HNAJ_LOCUS1768</name>
</gene>
<evidence type="ECO:0000256" key="4">
    <source>
        <dbReference type="SAM" id="MobiDB-lite"/>
    </source>
</evidence>
<dbReference type="GO" id="GO:0000209">
    <property type="term" value="P:protein polyubiquitination"/>
    <property type="evidence" value="ECO:0007669"/>
    <property type="project" value="InterPro"/>
</dbReference>
<dbReference type="GO" id="GO:0006511">
    <property type="term" value="P:ubiquitin-dependent protein catabolic process"/>
    <property type="evidence" value="ECO:0007669"/>
    <property type="project" value="TreeGrafter"/>
</dbReference>
<evidence type="ECO:0000313" key="5">
    <source>
        <dbReference type="EMBL" id="VDN97627.1"/>
    </source>
</evidence>
<dbReference type="EC" id="2.3.2.26" evidence="2"/>